<keyword evidence="6" id="KW-1185">Reference proteome</keyword>
<dbReference type="PANTHER" id="PTHR24198">
    <property type="entry name" value="ANKYRIN REPEAT AND PROTEIN KINASE DOMAIN-CONTAINING PROTEIN"/>
    <property type="match status" value="1"/>
</dbReference>
<dbReference type="PANTHER" id="PTHR24198:SF165">
    <property type="entry name" value="ANKYRIN REPEAT-CONTAINING PROTEIN-RELATED"/>
    <property type="match status" value="1"/>
</dbReference>
<protein>
    <submittedName>
        <fullName evidence="5">Putative ankyrin repeat protein</fullName>
    </submittedName>
</protein>
<evidence type="ECO:0000313" key="6">
    <source>
        <dbReference type="Proteomes" id="UP000107385"/>
    </source>
</evidence>
<dbReference type="EMBL" id="KM502564">
    <property type="protein sequence ID" value="AIZ77254.1"/>
    <property type="molecule type" value="Genomic_DNA"/>
</dbReference>
<dbReference type="PROSITE" id="PS50297">
    <property type="entry name" value="ANK_REP_REGION"/>
    <property type="match status" value="1"/>
</dbReference>
<evidence type="ECO:0000313" key="5">
    <source>
        <dbReference type="EMBL" id="AIZ77254.1"/>
    </source>
</evidence>
<organism evidence="5 6">
    <name type="scientific">Parapoxvirus red deer/HL953</name>
    <dbReference type="NCBI Taxonomy" id="1579460"/>
    <lineage>
        <taxon>Viruses</taxon>
        <taxon>Varidnaviria</taxon>
        <taxon>Bamfordvirae</taxon>
        <taxon>Nucleocytoviricota</taxon>
        <taxon>Pokkesviricetes</taxon>
        <taxon>Chitovirales</taxon>
        <taxon>Poxviridae</taxon>
        <taxon>Chordopoxvirinae</taxon>
        <taxon>Parapoxvirus</taxon>
        <taxon>Parapoxvirus reddeerpox</taxon>
        <taxon>Red deerpox virus</taxon>
    </lineage>
</organism>
<dbReference type="OrthoDB" id="29994at10239"/>
<evidence type="ECO:0000256" key="2">
    <source>
        <dbReference type="ARBA" id="ARBA00023043"/>
    </source>
</evidence>
<feature type="region of interest" description="Disordered" evidence="4">
    <location>
        <begin position="500"/>
        <end position="530"/>
    </location>
</feature>
<dbReference type="Pfam" id="PF00023">
    <property type="entry name" value="Ank"/>
    <property type="match status" value="2"/>
</dbReference>
<dbReference type="Proteomes" id="UP000107385">
    <property type="component" value="Segment"/>
</dbReference>
<dbReference type="InterPro" id="IPR036770">
    <property type="entry name" value="Ankyrin_rpt-contain_sf"/>
</dbReference>
<reference evidence="5 6" key="1">
    <citation type="submission" date="2014-09" db="EMBL/GenBank/DDBJ databases">
        <title>Parapoxvirus (PPV) of red deer reveals sub-clinical infection and confirms a unique species.</title>
        <authorList>
            <person name="Friederichs S."/>
            <person name="Stefan K."/>
            <person name="Helmut B."/>
            <person name="Heike L."/>
            <person name="Mathias B."/>
        </authorList>
    </citation>
    <scope>NUCLEOTIDE SEQUENCE [LARGE SCALE GENOMIC DNA]</scope>
    <source>
        <strain evidence="5">HL953</strain>
    </source>
</reference>
<dbReference type="InterPro" id="IPR002110">
    <property type="entry name" value="Ankyrin_rpt"/>
</dbReference>
<dbReference type="RefSeq" id="YP_009112742.1">
    <property type="nucleotide sequence ID" value="NC_025963.1"/>
</dbReference>
<dbReference type="KEGG" id="vg:22647531"/>
<accession>A0A0A7M9S6</accession>
<feature type="repeat" description="ANK" evidence="3">
    <location>
        <begin position="37"/>
        <end position="71"/>
    </location>
</feature>
<evidence type="ECO:0000256" key="1">
    <source>
        <dbReference type="ARBA" id="ARBA00022737"/>
    </source>
</evidence>
<dbReference type="PROSITE" id="PS50088">
    <property type="entry name" value="ANK_REPEAT"/>
    <property type="match status" value="2"/>
</dbReference>
<dbReference type="GeneID" id="22647531"/>
<feature type="repeat" description="ANK" evidence="3">
    <location>
        <begin position="252"/>
        <end position="286"/>
    </location>
</feature>
<evidence type="ECO:0000256" key="3">
    <source>
        <dbReference type="PROSITE-ProRule" id="PRU00023"/>
    </source>
</evidence>
<keyword evidence="2 3" id="KW-0040">ANK repeat</keyword>
<proteinExistence type="predicted"/>
<keyword evidence="1" id="KW-0677">Repeat</keyword>
<dbReference type="Gene3D" id="1.25.40.20">
    <property type="entry name" value="Ankyrin repeat-containing domain"/>
    <property type="match status" value="3"/>
</dbReference>
<dbReference type="SMART" id="SM00248">
    <property type="entry name" value="ANK"/>
    <property type="match status" value="8"/>
</dbReference>
<name>A0A0A7M9S6_9POXV</name>
<dbReference type="SUPFAM" id="SSF48403">
    <property type="entry name" value="Ankyrin repeat"/>
    <property type="match status" value="2"/>
</dbReference>
<evidence type="ECO:0000256" key="4">
    <source>
        <dbReference type="SAM" id="MobiDB-lite"/>
    </source>
</evidence>
<sequence>MESVLYDYLFARGDEARLEEVERLLALGADVNFVGVLGNTPLHVYLHQDATDVVILRRLLRAGALVDAPDSCCGAPAPELYITHTRTPSLEVFIELLHGPSAHHAHKDLLSNVLFGAVVHRPFDAMTEHIVEVLARLGADINVRGVVDRTPLHACMTGLGASEDLVMLLLRFGADVRALDVYQLTPLAVLLRSAAATPSMVSLLLAAGSETDVVDFRGNNLLHQHAESPRPRPEILAELVRAGCDPAAANMFGNTPLHLLASRSSCKRSLLQPFLDAGMSIDVLNEKYCATPVHVATGHRNDAGAAKLILAGACINTVSRSGFSPLDNMARNDLSRAMRVALRRCPDARLVACALMRAGLQRATATSRLCVAYVVAHAGAAALSESDRKLHEALVRQCLAEVATMREATFGDQCISALDVLRSAEDCLPPVAAPRSLARLCDRLAVYGPDLGARVAALRAHTMLARRCAGASRDGPLPAGPLERVLLALPGPALRALASHGGGAPFPAGRRHRRGGKARATVSRQVASSV</sequence>